<evidence type="ECO:0000313" key="2">
    <source>
        <dbReference type="EMBL" id="QPG98101.1"/>
    </source>
</evidence>
<dbReference type="EMBL" id="CP031386">
    <property type="protein sequence ID" value="QPG98101.1"/>
    <property type="molecule type" value="Genomic_DNA"/>
</dbReference>
<evidence type="ECO:0000256" key="1">
    <source>
        <dbReference type="SAM" id="MobiDB-lite"/>
    </source>
</evidence>
<dbReference type="Pfam" id="PF15251">
    <property type="entry name" value="TAPR1-like"/>
    <property type="match status" value="1"/>
</dbReference>
<dbReference type="PANTHER" id="PTHR38645">
    <property type="entry name" value="CHROMOSOME 9, WHOLE GENOME SHOTGUN SEQUENCE"/>
    <property type="match status" value="1"/>
</dbReference>
<accession>A0A7S9KQL4</accession>
<feature type="region of interest" description="Disordered" evidence="1">
    <location>
        <begin position="242"/>
        <end position="286"/>
    </location>
</feature>
<dbReference type="InterPro" id="IPR029196">
    <property type="entry name" value="HAPSTR1-like"/>
</dbReference>
<keyword evidence="3" id="KW-1185">Reference proteome</keyword>
<feature type="compositionally biased region" description="Gly residues" evidence="1">
    <location>
        <begin position="276"/>
        <end position="285"/>
    </location>
</feature>
<gene>
    <name evidence="2" type="ORF">C2857_007255</name>
</gene>
<organism evidence="2 3">
    <name type="scientific">Epichloe festucae (strain Fl1)</name>
    <dbReference type="NCBI Taxonomy" id="877507"/>
    <lineage>
        <taxon>Eukaryota</taxon>
        <taxon>Fungi</taxon>
        <taxon>Dikarya</taxon>
        <taxon>Ascomycota</taxon>
        <taxon>Pezizomycotina</taxon>
        <taxon>Sordariomycetes</taxon>
        <taxon>Hypocreomycetidae</taxon>
        <taxon>Hypocreales</taxon>
        <taxon>Clavicipitaceae</taxon>
        <taxon>Epichloe</taxon>
    </lineage>
</organism>
<name>A0A7S9KQL4_EPIFF</name>
<sequence length="317" mass="34918">MEKRQQSRYQHPPHATSDKSTDYSSDQNHYQHSAVLHHSRNSLLPSIRQRFGNLSQSSVFIFICLESSAIMESSRAVGGQHTSAGKQHLSAETPEQLLDVFKAAALSVTKLYKTSALAESRARTEGYQDCLDDLLAFLDKENLGLKDGEGWSIRKWATERLDGRDAGQQHNTESEDEIERTERMSSPEMTRTSVEPQPVAPKRAESPPPNVVSIPEEPMSIVVPSQENFTFQSSHPYPNIATLDLSDSRSRDVQSLSSARGSKSRLNGHNSKSGSRGAGHLGKGAGAKRRWDFDDFFGGCLGGKDPSVNGGKRSRHA</sequence>
<reference evidence="2 3" key="1">
    <citation type="journal article" date="2018" name="PLoS Genet.">
        <title>Repeat elements organise 3D genome structure and mediate transcription in the filamentous fungus Epichloe festucae.</title>
        <authorList>
            <person name="Winter D.J."/>
            <person name="Ganley A.R.D."/>
            <person name="Young C.A."/>
            <person name="Liachko I."/>
            <person name="Schardl C.L."/>
            <person name="Dupont P.Y."/>
            <person name="Berry D."/>
            <person name="Ram A."/>
            <person name="Scott B."/>
            <person name="Cox M.P."/>
        </authorList>
    </citation>
    <scope>NUCLEOTIDE SEQUENCE [LARGE SCALE GENOMIC DNA]</scope>
    <source>
        <strain evidence="2 3">Fl1</strain>
    </source>
</reference>
<protein>
    <submittedName>
        <fullName evidence="2">Uncharacterized protein</fullName>
    </submittedName>
</protein>
<feature type="region of interest" description="Disordered" evidence="1">
    <location>
        <begin position="162"/>
        <end position="215"/>
    </location>
</feature>
<evidence type="ECO:0000313" key="3">
    <source>
        <dbReference type="Proteomes" id="UP000594364"/>
    </source>
</evidence>
<proteinExistence type="predicted"/>
<dbReference type="AlphaFoldDB" id="A0A7S9KQL4"/>
<dbReference type="OrthoDB" id="21418at2759"/>
<dbReference type="PANTHER" id="PTHR38645:SF1">
    <property type="entry name" value="YALI0F12243P"/>
    <property type="match status" value="1"/>
</dbReference>
<feature type="region of interest" description="Disordered" evidence="1">
    <location>
        <begin position="1"/>
        <end position="27"/>
    </location>
</feature>
<feature type="compositionally biased region" description="Polar residues" evidence="1">
    <location>
        <begin position="253"/>
        <end position="272"/>
    </location>
</feature>
<dbReference type="Proteomes" id="UP000594364">
    <property type="component" value="Chromosome 2"/>
</dbReference>